<evidence type="ECO:0000313" key="2">
    <source>
        <dbReference type="EMBL" id="EPP25472.1"/>
    </source>
</evidence>
<evidence type="ECO:0000256" key="1">
    <source>
        <dbReference type="ARBA" id="ARBA00023172"/>
    </source>
</evidence>
<sequence>MSSRLSFTLTDAIQTHFSLIGQNCAPCEDIQWVLSRWPIFEYQQRELTSTDIRQIKKIIAIVPTGKQRSYQKALSDILYYLQDACHWQLPEQEQESIHDRDYEWFESVASKSQQASLLFHRYAQQKEHYWTARGSLSPAFIAVMIGFDIAPLPLRHIREILNNKTTITSETTPRLRIIHQTSDNEEPNVTHYHLPLMSLRLLSDYHVQSTTEITERDLQQQLTLWAASAATMNRLDWPKLFQISWYLRYRLPPILLKDLAIPERHVSLPLECQASVLTASDIYAIDWKANWFESFSQTERKTHWPHRALLKHTSSNTRATLPAWDRDNVLPRLLYDYTQQLLQFGGVKKSTLAISSIVKYTHLEHVLTPYPLSYPDALNEDAINQWAYQVYHSLTRDSQQQTFVYFLRFLSFQEQTDSIDLTQFNPPTTAPAVSPARLDMAQLDTLIQTLINSNSTHPFRSLFAVVATLLGFFCMLRRGEVLRLRCKDIQFVPKTGLLTATVTNTEEGKTKSGQPRTVYTTIPTGYRKLFQSIGAIKKGADPDSPYLAFVGEKIHSRQLYYLLPVTRALKMLFGTHMKFHHLRHSGVHVLMLQLLHFVSHTPESHRGDCELEREILSDQSIATRFDYWLEGRSYHEVNDGIFFDEACRQIGHEHYATTRWSYLHDIDWLLPIVSHAHQPYTVRGYTHAELRYLFGLSPHSNDLSRRLKRLIPDYEKKSLGAKRSQPIQLTISALRAAALTKSPAPQTSPKVDHFRDWQHSIHTSEDTLIGFLFKSMLRNQALDLPAISHIWSRGCQHDVYPIEKKQRTALRNLPSIGLSEDGDSLFMILACNIKNARAFTTAFRHKDWQWLTFEFELSVNRKINQVRQTELLKQHYVQGKESLRIVQHPIGQTALTIQFKPKVPLSKQTLIFVHQFITSLQSTKGIAL</sequence>
<comment type="caution">
    <text evidence="2">The sequence shown here is derived from an EMBL/GenBank/DDBJ whole genome shotgun (WGS) entry which is preliminary data.</text>
</comment>
<dbReference type="EMBL" id="ASXS01000001">
    <property type="protein sequence ID" value="EPP25472.1"/>
    <property type="molecule type" value="Genomic_DNA"/>
</dbReference>
<dbReference type="GO" id="GO:0006310">
    <property type="term" value="P:DNA recombination"/>
    <property type="evidence" value="ECO:0007669"/>
    <property type="project" value="UniProtKB-KW"/>
</dbReference>
<reference evidence="2 3" key="1">
    <citation type="journal article" date="2013" name="Gut Pathog.">
        <title>Evidence of a new metabolic capacity in an emerging diarrheal pathogen: lessons from the draft genomes of Vibrio fluvialis strains PG41 and I21563.</title>
        <authorList>
            <person name="Khatri I."/>
            <person name="Mahajan S."/>
            <person name="Dureja C."/>
            <person name="Subramanian S."/>
            <person name="Raychaudhuri S."/>
        </authorList>
    </citation>
    <scope>NUCLEOTIDE SEQUENCE [LARGE SCALE GENOMIC DNA]</scope>
    <source>
        <strain evidence="2 3">PG41</strain>
    </source>
</reference>
<dbReference type="AlphaFoldDB" id="S7IC60"/>
<dbReference type="Gene3D" id="1.10.443.10">
    <property type="entry name" value="Intergrase catalytic core"/>
    <property type="match status" value="1"/>
</dbReference>
<name>S7IC60_VIBFL</name>
<organism evidence="2 3">
    <name type="scientific">Vibrio fluvialis PG41</name>
    <dbReference type="NCBI Taxonomy" id="1336752"/>
    <lineage>
        <taxon>Bacteria</taxon>
        <taxon>Pseudomonadati</taxon>
        <taxon>Pseudomonadota</taxon>
        <taxon>Gammaproteobacteria</taxon>
        <taxon>Vibrionales</taxon>
        <taxon>Vibrionaceae</taxon>
        <taxon>Vibrio</taxon>
    </lineage>
</organism>
<gene>
    <name evidence="2" type="ORF">L910_0625</name>
</gene>
<dbReference type="GO" id="GO:0015074">
    <property type="term" value="P:DNA integration"/>
    <property type="evidence" value="ECO:0007669"/>
    <property type="project" value="InterPro"/>
</dbReference>
<dbReference type="Proteomes" id="UP000014854">
    <property type="component" value="Unassembled WGS sequence"/>
</dbReference>
<accession>S7IC60</accession>
<protein>
    <submittedName>
        <fullName evidence="2">Uncharacterized protein</fullName>
    </submittedName>
</protein>
<dbReference type="InterPro" id="IPR011010">
    <property type="entry name" value="DNA_brk_join_enz"/>
</dbReference>
<evidence type="ECO:0000313" key="3">
    <source>
        <dbReference type="Proteomes" id="UP000014854"/>
    </source>
</evidence>
<dbReference type="GO" id="GO:0003677">
    <property type="term" value="F:DNA binding"/>
    <property type="evidence" value="ECO:0007669"/>
    <property type="project" value="InterPro"/>
</dbReference>
<dbReference type="SUPFAM" id="SSF56349">
    <property type="entry name" value="DNA breaking-rejoining enzymes"/>
    <property type="match status" value="1"/>
</dbReference>
<proteinExistence type="predicted"/>
<dbReference type="PATRIC" id="fig|1336752.4.peg.629"/>
<keyword evidence="1" id="KW-0233">DNA recombination</keyword>
<dbReference type="InterPro" id="IPR013762">
    <property type="entry name" value="Integrase-like_cat_sf"/>
</dbReference>
<dbReference type="RefSeq" id="WP_020328046.1">
    <property type="nucleotide sequence ID" value="NZ_ASXS01000001.1"/>
</dbReference>